<dbReference type="GO" id="GO:0005840">
    <property type="term" value="C:ribosome"/>
    <property type="evidence" value="ECO:0007669"/>
    <property type="project" value="UniProtKB-KW"/>
</dbReference>
<evidence type="ECO:0000259" key="8">
    <source>
        <dbReference type="Pfam" id="PF00347"/>
    </source>
</evidence>
<dbReference type="AlphaFoldDB" id="A0A1Y1HZJ3"/>
<name>A0A1Y1HZJ3_KLENI</name>
<evidence type="ECO:0000256" key="1">
    <source>
        <dbReference type="ARBA" id="ARBA00009356"/>
    </source>
</evidence>
<dbReference type="OMA" id="RERHGLC"/>
<feature type="domain" description="Large ribosomal subunit protein uL6 alpha-beta" evidence="8">
    <location>
        <begin position="72"/>
        <end position="143"/>
    </location>
</feature>
<keyword evidence="2" id="KW-0699">rRNA-binding</keyword>
<keyword evidence="5 7" id="KW-0687">Ribonucleoprotein</keyword>
<dbReference type="PRINTS" id="PR00059">
    <property type="entry name" value="RIBOSOMALL6"/>
</dbReference>
<dbReference type="Gene3D" id="3.90.930.12">
    <property type="entry name" value="Ribosomal protein L6, alpha-beta domain"/>
    <property type="match status" value="2"/>
</dbReference>
<gene>
    <name evidence="9" type="ORF">KFL_001370220</name>
</gene>
<dbReference type="SUPFAM" id="SSF56053">
    <property type="entry name" value="Ribosomal protein L6"/>
    <property type="match status" value="2"/>
</dbReference>
<organism evidence="9 10">
    <name type="scientific">Klebsormidium nitens</name>
    <name type="common">Green alga</name>
    <name type="synonym">Ulothrix nitens</name>
    <dbReference type="NCBI Taxonomy" id="105231"/>
    <lineage>
        <taxon>Eukaryota</taxon>
        <taxon>Viridiplantae</taxon>
        <taxon>Streptophyta</taxon>
        <taxon>Klebsormidiophyceae</taxon>
        <taxon>Klebsormidiales</taxon>
        <taxon>Klebsormidiaceae</taxon>
        <taxon>Klebsormidium</taxon>
    </lineage>
</organism>
<keyword evidence="4 7" id="KW-0689">Ribosomal protein</keyword>
<accession>A0A1Y1HZJ3</accession>
<dbReference type="FunFam" id="3.90.930.12:FF:000001">
    <property type="entry name" value="50S ribosomal protein L6"/>
    <property type="match status" value="1"/>
</dbReference>
<dbReference type="GO" id="GO:0006412">
    <property type="term" value="P:translation"/>
    <property type="evidence" value="ECO:0007669"/>
    <property type="project" value="InterPro"/>
</dbReference>
<evidence type="ECO:0000256" key="2">
    <source>
        <dbReference type="ARBA" id="ARBA00022730"/>
    </source>
</evidence>
<dbReference type="GO" id="GO:0019843">
    <property type="term" value="F:rRNA binding"/>
    <property type="evidence" value="ECO:0007669"/>
    <property type="project" value="UniProtKB-KW"/>
</dbReference>
<dbReference type="InterPro" id="IPR036789">
    <property type="entry name" value="Ribosomal_uL6-like_a/b-dom_sf"/>
</dbReference>
<dbReference type="InterPro" id="IPR002358">
    <property type="entry name" value="Ribosomal_uL6_CS"/>
</dbReference>
<evidence type="ECO:0000256" key="5">
    <source>
        <dbReference type="ARBA" id="ARBA00023274"/>
    </source>
</evidence>
<proteinExistence type="inferred from homology"/>
<dbReference type="PANTHER" id="PTHR11655:SF14">
    <property type="entry name" value="LARGE RIBOSOMAL SUBUNIT PROTEIN UL6M"/>
    <property type="match status" value="1"/>
</dbReference>
<dbReference type="EMBL" id="DF237086">
    <property type="protein sequence ID" value="GAQ83152.1"/>
    <property type="molecule type" value="Genomic_DNA"/>
</dbReference>
<dbReference type="InterPro" id="IPR000702">
    <property type="entry name" value="Ribosomal_uL6-like"/>
</dbReference>
<evidence type="ECO:0000256" key="7">
    <source>
        <dbReference type="RuleBase" id="RU003869"/>
    </source>
</evidence>
<dbReference type="HAMAP" id="MF_01365_B">
    <property type="entry name" value="Ribosomal_uL6_B"/>
    <property type="match status" value="1"/>
</dbReference>
<dbReference type="PANTHER" id="PTHR11655">
    <property type="entry name" value="60S/50S RIBOSOMAL PROTEIN L6/L9"/>
    <property type="match status" value="1"/>
</dbReference>
<dbReference type="NCBIfam" id="TIGR03654">
    <property type="entry name" value="L6_bact"/>
    <property type="match status" value="1"/>
</dbReference>
<evidence type="ECO:0000256" key="3">
    <source>
        <dbReference type="ARBA" id="ARBA00022884"/>
    </source>
</evidence>
<keyword evidence="3" id="KW-0694">RNA-binding</keyword>
<dbReference type="OrthoDB" id="540873at2759"/>
<dbReference type="FunFam" id="3.90.930.12:FF:000002">
    <property type="entry name" value="50S ribosomal protein L6"/>
    <property type="match status" value="1"/>
</dbReference>
<dbReference type="InterPro" id="IPR019906">
    <property type="entry name" value="Ribosomal_uL6_bac-type"/>
</dbReference>
<dbReference type="PROSITE" id="PS00525">
    <property type="entry name" value="RIBOSOMAL_L6_1"/>
    <property type="match status" value="1"/>
</dbReference>
<dbReference type="Proteomes" id="UP000054558">
    <property type="component" value="Unassembled WGS sequence"/>
</dbReference>
<dbReference type="Pfam" id="PF00347">
    <property type="entry name" value="Ribosomal_L6"/>
    <property type="match status" value="2"/>
</dbReference>
<dbReference type="InterPro" id="IPR020040">
    <property type="entry name" value="Ribosomal_uL6_a/b-dom"/>
</dbReference>
<evidence type="ECO:0000256" key="4">
    <source>
        <dbReference type="ARBA" id="ARBA00022980"/>
    </source>
</evidence>
<dbReference type="STRING" id="105231.A0A1Y1HZJ3"/>
<sequence length="241" mass="26071">MAAMAAVGSCAGALSWTPALDKGCGSFQASRNTFLSGAHHLPPVCSTSQRAVLPTPAIVCKESRIGKAPIPIPKGVTVTLKDKSLEAKGPLGLLTREYPREVRLEKEGESVSVFRTDETRRSRQMHGLFRTLTANMINGVSTGFKKDLELIGVGYRASVAGQTLTMNLGFSHPVVMEIPEGINVKVEGNTRMNISGRDKELVGQFAASVRRWRPPEPYKGKGIKFQGEVIRRKAGKAGKKK</sequence>
<evidence type="ECO:0000256" key="6">
    <source>
        <dbReference type="ARBA" id="ARBA00069413"/>
    </source>
</evidence>
<reference evidence="9 10" key="1">
    <citation type="journal article" date="2014" name="Nat. Commun.">
        <title>Klebsormidium flaccidum genome reveals primary factors for plant terrestrial adaptation.</title>
        <authorList>
            <person name="Hori K."/>
            <person name="Maruyama F."/>
            <person name="Fujisawa T."/>
            <person name="Togashi T."/>
            <person name="Yamamoto N."/>
            <person name="Seo M."/>
            <person name="Sato S."/>
            <person name="Yamada T."/>
            <person name="Mori H."/>
            <person name="Tajima N."/>
            <person name="Moriyama T."/>
            <person name="Ikeuchi M."/>
            <person name="Watanabe M."/>
            <person name="Wada H."/>
            <person name="Kobayashi K."/>
            <person name="Saito M."/>
            <person name="Masuda T."/>
            <person name="Sasaki-Sekimoto Y."/>
            <person name="Mashiguchi K."/>
            <person name="Awai K."/>
            <person name="Shimojima M."/>
            <person name="Masuda S."/>
            <person name="Iwai M."/>
            <person name="Nobusawa T."/>
            <person name="Narise T."/>
            <person name="Kondo S."/>
            <person name="Saito H."/>
            <person name="Sato R."/>
            <person name="Murakawa M."/>
            <person name="Ihara Y."/>
            <person name="Oshima-Yamada Y."/>
            <person name="Ohtaka K."/>
            <person name="Satoh M."/>
            <person name="Sonobe K."/>
            <person name="Ishii M."/>
            <person name="Ohtani R."/>
            <person name="Kanamori-Sato M."/>
            <person name="Honoki R."/>
            <person name="Miyazaki D."/>
            <person name="Mochizuki H."/>
            <person name="Umetsu J."/>
            <person name="Higashi K."/>
            <person name="Shibata D."/>
            <person name="Kamiya Y."/>
            <person name="Sato N."/>
            <person name="Nakamura Y."/>
            <person name="Tabata S."/>
            <person name="Ida S."/>
            <person name="Kurokawa K."/>
            <person name="Ohta H."/>
        </authorList>
    </citation>
    <scope>NUCLEOTIDE SEQUENCE [LARGE SCALE GENOMIC DNA]</scope>
    <source>
        <strain evidence="9 10">NIES-2285</strain>
    </source>
</reference>
<protein>
    <recommendedName>
        <fullName evidence="6">Large ribosomal subunit protein uL6c</fullName>
    </recommendedName>
</protein>
<evidence type="ECO:0000313" key="10">
    <source>
        <dbReference type="Proteomes" id="UP000054558"/>
    </source>
</evidence>
<dbReference type="GO" id="GO:0003735">
    <property type="term" value="F:structural constituent of ribosome"/>
    <property type="evidence" value="ECO:0000318"/>
    <property type="project" value="GO_Central"/>
</dbReference>
<evidence type="ECO:0000313" key="9">
    <source>
        <dbReference type="EMBL" id="GAQ83152.1"/>
    </source>
</evidence>
<comment type="similarity">
    <text evidence="1 7">Belongs to the universal ribosomal protein uL6 family.</text>
</comment>
<keyword evidence="10" id="KW-1185">Reference proteome</keyword>
<feature type="domain" description="Large ribosomal subunit protein uL6 alpha-beta" evidence="8">
    <location>
        <begin position="151"/>
        <end position="224"/>
    </location>
</feature>
<dbReference type="GO" id="GO:1990904">
    <property type="term" value="C:ribonucleoprotein complex"/>
    <property type="evidence" value="ECO:0007669"/>
    <property type="project" value="UniProtKB-KW"/>
</dbReference>